<dbReference type="InterPro" id="IPR022770">
    <property type="entry name" value="IucA/IucC-like_C"/>
</dbReference>
<reference evidence="5" key="1">
    <citation type="journal article" date="2011" name="Genome Res.">
        <title>Phylogeny-wide analysis of social amoeba genomes highlights ancient origins for complex intercellular communication.</title>
        <authorList>
            <person name="Heidel A.J."/>
            <person name="Lawal H.M."/>
            <person name="Felder M."/>
            <person name="Schilde C."/>
            <person name="Helps N.R."/>
            <person name="Tunggal B."/>
            <person name="Rivero F."/>
            <person name="John U."/>
            <person name="Schleicher M."/>
            <person name="Eichinger L."/>
            <person name="Platzer M."/>
            <person name="Noegel A.A."/>
            <person name="Schaap P."/>
            <person name="Gloeckner G."/>
        </authorList>
    </citation>
    <scope>NUCLEOTIDE SEQUENCE [LARGE SCALE GENOMIC DNA]</scope>
    <source>
        <strain evidence="5">SH3</strain>
    </source>
</reference>
<dbReference type="InterPro" id="IPR037455">
    <property type="entry name" value="LucA/IucC-like"/>
</dbReference>
<evidence type="ECO:0000313" key="4">
    <source>
        <dbReference type="EMBL" id="EGG14551.1"/>
    </source>
</evidence>
<evidence type="ECO:0008006" key="6">
    <source>
        <dbReference type="Google" id="ProtNLM"/>
    </source>
</evidence>
<dbReference type="OMA" id="PPHIKFS"/>
<evidence type="ECO:0000256" key="1">
    <source>
        <dbReference type="ARBA" id="ARBA00004924"/>
    </source>
</evidence>
<feature type="domain" description="Aerobactin siderophore biosynthesis IucA/IucC-like C-terminal" evidence="3">
    <location>
        <begin position="510"/>
        <end position="647"/>
    </location>
</feature>
<accession>F4QD80</accession>
<dbReference type="Pfam" id="PF04183">
    <property type="entry name" value="IucA_IucC"/>
    <property type="match status" value="1"/>
</dbReference>
<evidence type="ECO:0000259" key="2">
    <source>
        <dbReference type="Pfam" id="PF04183"/>
    </source>
</evidence>
<evidence type="ECO:0000259" key="3">
    <source>
        <dbReference type="Pfam" id="PF06276"/>
    </source>
</evidence>
<dbReference type="PANTHER" id="PTHR34384">
    <property type="entry name" value="L-2,3-DIAMINOPROPANOATE--CITRATE LIGASE"/>
    <property type="match status" value="1"/>
</dbReference>
<dbReference type="Pfam" id="PF06276">
    <property type="entry name" value="FhuF"/>
    <property type="match status" value="1"/>
</dbReference>
<dbReference type="PANTHER" id="PTHR34384:SF6">
    <property type="entry name" value="STAPHYLOFERRIN B SYNTHASE"/>
    <property type="match status" value="1"/>
</dbReference>
<comment type="pathway">
    <text evidence="1">Siderophore biosynthesis.</text>
</comment>
<protein>
    <recommendedName>
        <fullName evidence="6">IucA/IucC family protein</fullName>
    </recommendedName>
</protein>
<dbReference type="OrthoDB" id="17700at2759"/>
<dbReference type="GO" id="GO:0019290">
    <property type="term" value="P:siderophore biosynthetic process"/>
    <property type="evidence" value="ECO:0007669"/>
    <property type="project" value="InterPro"/>
</dbReference>
<dbReference type="RefSeq" id="XP_004366071.1">
    <property type="nucleotide sequence ID" value="XM_004366014.1"/>
</dbReference>
<name>F4QD80_CACFS</name>
<dbReference type="GeneID" id="14866129"/>
<dbReference type="InterPro" id="IPR007310">
    <property type="entry name" value="Aerobactin_biosyn_IucA/IucC_N"/>
</dbReference>
<dbReference type="KEGG" id="dfa:DFA_12327"/>
<feature type="domain" description="Aerobactin siderophore biosynthesis IucA/IucC N-terminal" evidence="2">
    <location>
        <begin position="214"/>
        <end position="476"/>
    </location>
</feature>
<proteinExistence type="predicted"/>
<dbReference type="Proteomes" id="UP000007797">
    <property type="component" value="Unassembled WGS sequence"/>
</dbReference>
<dbReference type="GO" id="GO:0016881">
    <property type="term" value="F:acid-amino acid ligase activity"/>
    <property type="evidence" value="ECO:0007669"/>
    <property type="project" value="UniProtKB-ARBA"/>
</dbReference>
<sequence length="696" mass="80712">METIIFNNVKDESILVEHLQYIKSNHSHLEQSFQLELENANWEIVTRLLYVILTEHFFECEPYQLVQGENIINFKPNDPDSSSSSSLSSLSVQLQFHIKDLYCLDRFTLDKTKKFAVVEFGPIELDEASSCTQTEIIYNYSGLVSVLEKYFGKSTTGYEQFEKDLDNCWVNMALSKVLSNERMESLKEEITKMNCKSVPEYIESMLKQDPSYSHVFYEQFHRRGHPTHPFVKSKVGLSVEQVISYSPEFGGTVDPRLIAIHRSKGGFKSYDDQQEPCPNQFIFNLFPCVEEKVRDYFKMIGLELQDYYLNLVHPYQLSQPVLSQFNQDIENNELIIIPSSVSSDISSKPLVSVRSLTLQSKESPQSSLGTLPALKCSFSVRLTNVVRNLYHTHCVTGPQFSRILDDIFKRERGNGFGTKIHFVKDLMGIYYYDTNQQGEKQQQHKNAELSSLWRQNLHCFVTDPTTEQIVSIPALLNISPISGTELLFEFVDQLKTNQHISTTSEAIRVWMNHYLQLLVPFYIIMSTKYGVALESHHQNTYVIIDRGVPVKIIFKDWDCPRCLPERLDRQNIDYSSMKGSSITNSQFETDFTQKRAQIFIHVGELLMHVFAHLRTIGQSKTMEKELIQDSSDILQSTFNQLKSDPIIHDQVLQDEEYFFTTPFVEMYAYTKWRLNPSTQNYSAPHFIKNPWYQTNQ</sequence>
<dbReference type="EMBL" id="GL883029">
    <property type="protein sequence ID" value="EGG14551.1"/>
    <property type="molecule type" value="Genomic_DNA"/>
</dbReference>
<dbReference type="Gene3D" id="1.10.510.40">
    <property type="match status" value="1"/>
</dbReference>
<evidence type="ECO:0000313" key="5">
    <source>
        <dbReference type="Proteomes" id="UP000007797"/>
    </source>
</evidence>
<dbReference type="AlphaFoldDB" id="F4QD80"/>
<keyword evidence="5" id="KW-1185">Reference proteome</keyword>
<organism evidence="4 5">
    <name type="scientific">Cavenderia fasciculata</name>
    <name type="common">Slime mold</name>
    <name type="synonym">Dictyostelium fasciculatum</name>
    <dbReference type="NCBI Taxonomy" id="261658"/>
    <lineage>
        <taxon>Eukaryota</taxon>
        <taxon>Amoebozoa</taxon>
        <taxon>Evosea</taxon>
        <taxon>Eumycetozoa</taxon>
        <taxon>Dictyostelia</taxon>
        <taxon>Acytosteliales</taxon>
        <taxon>Cavenderiaceae</taxon>
        <taxon>Cavenderia</taxon>
    </lineage>
</organism>
<gene>
    <name evidence="4" type="ORF">DFA_12327</name>
</gene>